<dbReference type="InterPro" id="IPR052155">
    <property type="entry name" value="Biofilm_reg_signaling"/>
</dbReference>
<keyword evidence="7" id="KW-1185">Reference proteome</keyword>
<dbReference type="InterPro" id="IPR000014">
    <property type="entry name" value="PAS"/>
</dbReference>
<dbReference type="Gene3D" id="3.20.20.450">
    <property type="entry name" value="EAL domain"/>
    <property type="match status" value="1"/>
</dbReference>
<feature type="region of interest" description="Disordered" evidence="1">
    <location>
        <begin position="1"/>
        <end position="23"/>
    </location>
</feature>
<feature type="domain" description="PAC" evidence="3">
    <location>
        <begin position="245"/>
        <end position="297"/>
    </location>
</feature>
<evidence type="ECO:0000259" key="2">
    <source>
        <dbReference type="PROSITE" id="PS50112"/>
    </source>
</evidence>
<dbReference type="PROSITE" id="PS50113">
    <property type="entry name" value="PAC"/>
    <property type="match status" value="2"/>
</dbReference>
<dbReference type="InterPro" id="IPR000700">
    <property type="entry name" value="PAS-assoc_C"/>
</dbReference>
<dbReference type="SUPFAM" id="SSF55073">
    <property type="entry name" value="Nucleotide cyclase"/>
    <property type="match status" value="1"/>
</dbReference>
<dbReference type="InterPro" id="IPR035965">
    <property type="entry name" value="PAS-like_dom_sf"/>
</dbReference>
<dbReference type="CDD" id="cd01949">
    <property type="entry name" value="GGDEF"/>
    <property type="match status" value="1"/>
</dbReference>
<name>A0ABW9KJA3_9BACT</name>
<protein>
    <submittedName>
        <fullName evidence="6">Bifunctional diguanylate cyclase/phosphodiesterase</fullName>
    </submittedName>
</protein>
<dbReference type="NCBIfam" id="TIGR00229">
    <property type="entry name" value="sensory_box"/>
    <property type="match status" value="2"/>
</dbReference>
<dbReference type="SUPFAM" id="SSF141868">
    <property type="entry name" value="EAL domain-like"/>
    <property type="match status" value="1"/>
</dbReference>
<proteinExistence type="predicted"/>
<dbReference type="PROSITE" id="PS50112">
    <property type="entry name" value="PAS"/>
    <property type="match status" value="2"/>
</dbReference>
<feature type="domain" description="PAS" evidence="2">
    <location>
        <begin position="42"/>
        <end position="115"/>
    </location>
</feature>
<dbReference type="SUPFAM" id="SSF55785">
    <property type="entry name" value="PYP-like sensor domain (PAS domain)"/>
    <property type="match status" value="2"/>
</dbReference>
<reference evidence="6 7" key="1">
    <citation type="submission" date="2024-12" db="EMBL/GenBank/DDBJ databases">
        <authorList>
            <person name="Lee Y."/>
        </authorList>
    </citation>
    <scope>NUCLEOTIDE SEQUENCE [LARGE SCALE GENOMIC DNA]</scope>
    <source>
        <strain evidence="6 7">03SUJ4</strain>
    </source>
</reference>
<dbReference type="CDD" id="cd00130">
    <property type="entry name" value="PAS"/>
    <property type="match status" value="2"/>
</dbReference>
<dbReference type="Gene3D" id="3.30.450.20">
    <property type="entry name" value="PAS domain"/>
    <property type="match status" value="2"/>
</dbReference>
<evidence type="ECO:0000259" key="4">
    <source>
        <dbReference type="PROSITE" id="PS50883"/>
    </source>
</evidence>
<dbReference type="EMBL" id="JBJYXY010000001">
    <property type="protein sequence ID" value="MFN2975841.1"/>
    <property type="molecule type" value="Genomic_DNA"/>
</dbReference>
<evidence type="ECO:0000259" key="5">
    <source>
        <dbReference type="PROSITE" id="PS50887"/>
    </source>
</evidence>
<dbReference type="SMART" id="SM00267">
    <property type="entry name" value="GGDEF"/>
    <property type="match status" value="1"/>
</dbReference>
<dbReference type="CDD" id="cd01948">
    <property type="entry name" value="EAL"/>
    <property type="match status" value="1"/>
</dbReference>
<gene>
    <name evidence="6" type="ORF">ACK2TP_08705</name>
</gene>
<dbReference type="InterPro" id="IPR035919">
    <property type="entry name" value="EAL_sf"/>
</dbReference>
<dbReference type="InterPro" id="IPR001610">
    <property type="entry name" value="PAC"/>
</dbReference>
<feature type="domain" description="GGDEF" evidence="5">
    <location>
        <begin position="325"/>
        <end position="458"/>
    </location>
</feature>
<feature type="domain" description="PAS" evidence="2">
    <location>
        <begin position="170"/>
        <end position="243"/>
    </location>
</feature>
<dbReference type="SMART" id="SM00086">
    <property type="entry name" value="PAC"/>
    <property type="match status" value="2"/>
</dbReference>
<feature type="domain" description="PAC" evidence="3">
    <location>
        <begin position="117"/>
        <end position="169"/>
    </location>
</feature>
<dbReference type="InterPro" id="IPR029787">
    <property type="entry name" value="Nucleotide_cyclase"/>
</dbReference>
<dbReference type="SMART" id="SM00091">
    <property type="entry name" value="PAS"/>
    <property type="match status" value="2"/>
</dbReference>
<dbReference type="Pfam" id="PF13426">
    <property type="entry name" value="PAS_9"/>
    <property type="match status" value="2"/>
</dbReference>
<dbReference type="NCBIfam" id="TIGR00254">
    <property type="entry name" value="GGDEF"/>
    <property type="match status" value="1"/>
</dbReference>
<feature type="domain" description="EAL" evidence="4">
    <location>
        <begin position="467"/>
        <end position="717"/>
    </location>
</feature>
<evidence type="ECO:0000259" key="3">
    <source>
        <dbReference type="PROSITE" id="PS50113"/>
    </source>
</evidence>
<dbReference type="InterPro" id="IPR000160">
    <property type="entry name" value="GGDEF_dom"/>
</dbReference>
<sequence length="730" mass="81622">MKPLSHHLADVGDASRNGTLSSQHTADKIKMHIDTSSCTFTDDSMYRLLIQSVTDYAIYMLSLDGVVSNWNPGAERAKGYRSEEIVGRHFSVFYTEEDRKRGLPQHMIDCALRDGRVEGEGWRVRKDGTRLWAHVTLQSVHDSNGRTVGIAKITRDMTEKRERDRRALEQERNFRVLVQGVTDYAIYMLSPEGIVSNWNAGAQRAKGYLAEEIVGQHFSRFYRPEDQRRGLPQRALATALELGKFEGEGWRVRKDGTKFWAHVVIDAIRDESGALIGFAKITRDVTEKKRIEDQVSHLAHHDPLTTLLNRNSFRNVAERALNRGKHCALLYLDLDRFKPVNDSMGHLVGDKVLKIVAERILAELNGAGAAGRLGGDEFAILLTDVAGIAAANAVSERLIRRISQPIEIDERTVSVGVSIGIAQTDAEGCATEMLLRNADLALYSAKKEKPGSFRWYESGMESELVQRRELESDLRQALLRNEFALHYQPVVDTTSNRLTGYEALLRWNHPTRGSVSPADFIPFAEQHGLMIEIGDWVLRTACEEASRWADELTVSVNLSPTQFCWPNLVPRITGLLESSGLPANRLELEITETAMMNDVANAKSVLEDLRALGILVAMDDFGTGYSSLSFLRTLPFTRIKIDRSFVQDLGRTKESLAIVRAVTGLCSSLGVATTAEGVETEEQRRILKREGCQQLQGYLLGRPALLPPAKDAARVMPMELESSMQLELVH</sequence>
<dbReference type="PROSITE" id="PS50883">
    <property type="entry name" value="EAL"/>
    <property type="match status" value="1"/>
</dbReference>
<dbReference type="Pfam" id="PF00990">
    <property type="entry name" value="GGDEF"/>
    <property type="match status" value="1"/>
</dbReference>
<dbReference type="InterPro" id="IPR043128">
    <property type="entry name" value="Rev_trsase/Diguanyl_cyclase"/>
</dbReference>
<dbReference type="SMART" id="SM00052">
    <property type="entry name" value="EAL"/>
    <property type="match status" value="1"/>
</dbReference>
<evidence type="ECO:0000313" key="7">
    <source>
        <dbReference type="Proteomes" id="UP001634747"/>
    </source>
</evidence>
<organism evidence="6 7">
    <name type="scientific">Terriglobus aquaticus</name>
    <dbReference type="NCBI Taxonomy" id="940139"/>
    <lineage>
        <taxon>Bacteria</taxon>
        <taxon>Pseudomonadati</taxon>
        <taxon>Acidobacteriota</taxon>
        <taxon>Terriglobia</taxon>
        <taxon>Terriglobales</taxon>
        <taxon>Acidobacteriaceae</taxon>
        <taxon>Terriglobus</taxon>
    </lineage>
</organism>
<dbReference type="RefSeq" id="WP_263412649.1">
    <property type="nucleotide sequence ID" value="NZ_BAABBH010000001.1"/>
</dbReference>
<accession>A0ABW9KJA3</accession>
<dbReference type="Pfam" id="PF00563">
    <property type="entry name" value="EAL"/>
    <property type="match status" value="1"/>
</dbReference>
<dbReference type="PROSITE" id="PS50887">
    <property type="entry name" value="GGDEF"/>
    <property type="match status" value="1"/>
</dbReference>
<dbReference type="InterPro" id="IPR001633">
    <property type="entry name" value="EAL_dom"/>
</dbReference>
<dbReference type="PANTHER" id="PTHR44757">
    <property type="entry name" value="DIGUANYLATE CYCLASE DGCP"/>
    <property type="match status" value="1"/>
</dbReference>
<comment type="caution">
    <text evidence="6">The sequence shown here is derived from an EMBL/GenBank/DDBJ whole genome shotgun (WGS) entry which is preliminary data.</text>
</comment>
<evidence type="ECO:0000256" key="1">
    <source>
        <dbReference type="SAM" id="MobiDB-lite"/>
    </source>
</evidence>
<evidence type="ECO:0000313" key="6">
    <source>
        <dbReference type="EMBL" id="MFN2975841.1"/>
    </source>
</evidence>
<dbReference type="Proteomes" id="UP001634747">
    <property type="component" value="Unassembled WGS sequence"/>
</dbReference>
<dbReference type="PANTHER" id="PTHR44757:SF2">
    <property type="entry name" value="BIOFILM ARCHITECTURE MAINTENANCE PROTEIN MBAA"/>
    <property type="match status" value="1"/>
</dbReference>
<dbReference type="Gene3D" id="3.30.70.270">
    <property type="match status" value="1"/>
</dbReference>